<evidence type="ECO:0000313" key="2">
    <source>
        <dbReference type="Proteomes" id="UP000266861"/>
    </source>
</evidence>
<sequence>MFFASAHIKKLLPYRSYKVYPPTLAEMARSSAHISHLLPYHSYKYHRTTTEIFSPTDHTLDTTVSPNFISASPPGSTRSTIQVKQLQGNFFVYSVRSKNKLSNPEKRGWPLRPAPVRPKASALQDYFPRKTESFRHLRLLRRNWNQFHRPNFITHIEKLLPYRSYKVYPSTLAEMARSSAHISHLLPYHSYKYHRTTTEIFSPTDHTLDTTVSPNFISASPPGSTRLTIQAHIEKLLPYRSYKVYPSTLAEMARSSAHISHLLPYHSYKYHRTTTEIFSPTDHTLDTTVSPNFISASPPGSTRLTIQAPGELLRLFRSFKNKLSNLEKRGWPLRPAPVRPKASTLQDYFPRKKESFAVYVFCEETGTNSTDQTS</sequence>
<comment type="caution">
    <text evidence="1">The sequence shown here is derived from an EMBL/GenBank/DDBJ whole genome shotgun (WGS) entry which is preliminary data.</text>
</comment>
<reference evidence="1 2" key="1">
    <citation type="submission" date="2018-08" db="EMBL/GenBank/DDBJ databases">
        <title>Genome and evolution of the arbuscular mycorrhizal fungus Diversispora epigaea (formerly Glomus versiforme) and its bacterial endosymbionts.</title>
        <authorList>
            <person name="Sun X."/>
            <person name="Fei Z."/>
            <person name="Harrison M."/>
        </authorList>
    </citation>
    <scope>NUCLEOTIDE SEQUENCE [LARGE SCALE GENOMIC DNA]</scope>
    <source>
        <strain evidence="1 2">IT104</strain>
    </source>
</reference>
<dbReference type="Proteomes" id="UP000266861">
    <property type="component" value="Unassembled WGS sequence"/>
</dbReference>
<dbReference type="EMBL" id="PQFF01000090">
    <property type="protein sequence ID" value="RHZ83391.1"/>
    <property type="molecule type" value="Genomic_DNA"/>
</dbReference>
<gene>
    <name evidence="1" type="ORF">Glove_95g38</name>
</gene>
<evidence type="ECO:0000313" key="1">
    <source>
        <dbReference type="EMBL" id="RHZ83391.1"/>
    </source>
</evidence>
<protein>
    <submittedName>
        <fullName evidence="1">Uncharacterized protein</fullName>
    </submittedName>
</protein>
<keyword evidence="2" id="KW-1185">Reference proteome</keyword>
<proteinExistence type="predicted"/>
<accession>A0A397J5M6</accession>
<name>A0A397J5M6_9GLOM</name>
<organism evidence="1 2">
    <name type="scientific">Diversispora epigaea</name>
    <dbReference type="NCBI Taxonomy" id="1348612"/>
    <lineage>
        <taxon>Eukaryota</taxon>
        <taxon>Fungi</taxon>
        <taxon>Fungi incertae sedis</taxon>
        <taxon>Mucoromycota</taxon>
        <taxon>Glomeromycotina</taxon>
        <taxon>Glomeromycetes</taxon>
        <taxon>Diversisporales</taxon>
        <taxon>Diversisporaceae</taxon>
        <taxon>Diversispora</taxon>
    </lineage>
</organism>
<dbReference type="AlphaFoldDB" id="A0A397J5M6"/>